<dbReference type="InterPro" id="IPR006935">
    <property type="entry name" value="Helicase/UvrB_N"/>
</dbReference>
<dbReference type="Proteomes" id="UP000283758">
    <property type="component" value="Chromosome"/>
</dbReference>
<dbReference type="Pfam" id="PF04851">
    <property type="entry name" value="ResIII"/>
    <property type="match status" value="1"/>
</dbReference>
<dbReference type="InterPro" id="IPR014001">
    <property type="entry name" value="Helicase_ATP-bd"/>
</dbReference>
<dbReference type="GO" id="GO:0009307">
    <property type="term" value="P:DNA restriction-modification system"/>
    <property type="evidence" value="ECO:0007669"/>
    <property type="project" value="UniProtKB-KW"/>
</dbReference>
<dbReference type="GO" id="GO:0005829">
    <property type="term" value="C:cytosol"/>
    <property type="evidence" value="ECO:0007669"/>
    <property type="project" value="TreeGrafter"/>
</dbReference>
<evidence type="ECO:0000256" key="1">
    <source>
        <dbReference type="SAM" id="Coils"/>
    </source>
</evidence>
<dbReference type="Pfam" id="PF04313">
    <property type="entry name" value="HSDR_N"/>
    <property type="match status" value="1"/>
</dbReference>
<dbReference type="InterPro" id="IPR027417">
    <property type="entry name" value="P-loop_NTPase"/>
</dbReference>
<dbReference type="GO" id="GO:0005524">
    <property type="term" value="F:ATP binding"/>
    <property type="evidence" value="ECO:0007669"/>
    <property type="project" value="UniProtKB-KW"/>
</dbReference>
<dbReference type="PROSITE" id="PS51192">
    <property type="entry name" value="HELICASE_ATP_BIND_1"/>
    <property type="match status" value="1"/>
</dbReference>
<dbReference type="GO" id="GO:0003677">
    <property type="term" value="F:DNA binding"/>
    <property type="evidence" value="ECO:0007669"/>
    <property type="project" value="UniProtKB-KW"/>
</dbReference>
<evidence type="ECO:0000313" key="4">
    <source>
        <dbReference type="Proteomes" id="UP000283758"/>
    </source>
</evidence>
<dbReference type="GO" id="GO:0009035">
    <property type="term" value="F:type I site-specific deoxyribonuclease activity"/>
    <property type="evidence" value="ECO:0007669"/>
    <property type="project" value="UniProtKB-EC"/>
</dbReference>
<dbReference type="RefSeq" id="WP_127835828.1">
    <property type="nucleotide sequence ID" value="NZ_CP032680.1"/>
</dbReference>
<dbReference type="CDD" id="cd18799">
    <property type="entry name" value="SF2_C_EcoAI-like"/>
    <property type="match status" value="1"/>
</dbReference>
<dbReference type="Pfam" id="PF13643">
    <property type="entry name" value="DUF4145"/>
    <property type="match status" value="1"/>
</dbReference>
<dbReference type="EMBL" id="CP032680">
    <property type="protein sequence ID" value="AZZ67666.1"/>
    <property type="molecule type" value="Genomic_DNA"/>
</dbReference>
<dbReference type="SMART" id="SM00487">
    <property type="entry name" value="DEXDc"/>
    <property type="match status" value="1"/>
</dbReference>
<dbReference type="InterPro" id="IPR007409">
    <property type="entry name" value="Restrct_endonuc_type1_HsdR_N"/>
</dbReference>
<dbReference type="PANTHER" id="PTHR47396">
    <property type="entry name" value="TYPE I RESTRICTION ENZYME ECOKI R PROTEIN"/>
    <property type="match status" value="1"/>
</dbReference>
<dbReference type="PANTHER" id="PTHR47396:SF1">
    <property type="entry name" value="ATP-DEPENDENT HELICASE IRC3-RELATED"/>
    <property type="match status" value="1"/>
</dbReference>
<dbReference type="AlphaFoldDB" id="A0A9W4EAP7"/>
<dbReference type="Pfam" id="PF00271">
    <property type="entry name" value="Helicase_C"/>
    <property type="match status" value="1"/>
</dbReference>
<keyword evidence="1" id="KW-0175">Coiled coil</keyword>
<dbReference type="InterPro" id="IPR050742">
    <property type="entry name" value="Helicase_Restrict-Modif_Enz"/>
</dbReference>
<dbReference type="InterPro" id="IPR025285">
    <property type="entry name" value="DUF4145"/>
</dbReference>
<feature type="domain" description="Helicase ATP-binding" evidence="2">
    <location>
        <begin position="353"/>
        <end position="513"/>
    </location>
</feature>
<reference evidence="3 4" key="1">
    <citation type="submission" date="2018-10" db="EMBL/GenBank/DDBJ databases">
        <title>Complete genome sequencing of Lactobacillus johnsonii ZLJ010.</title>
        <authorList>
            <person name="Zhang W."/>
            <person name="Ji H."/>
            <person name="Wang J."/>
            <person name="Zhang D."/>
            <person name="Liu H."/>
            <person name="Wang S."/>
            <person name="Wang Y."/>
        </authorList>
    </citation>
    <scope>NUCLEOTIDE SEQUENCE [LARGE SCALE GENOMIC DNA]</scope>
    <source>
        <strain evidence="3 4">ZLJ010</strain>
    </source>
</reference>
<gene>
    <name evidence="3" type="ORF">D7321_06025</name>
</gene>
<sequence>MLSVTNFDYLLEEPQFKDFVQIAIAAEKVAVIDPATSVIDCRRAMELAVKWMYSVDSDLKTPYQDKLVTLINTLDFKDIVDPNTWQGLELIRRLGNVAVHTNRKVSLDEAILCLKALFSFFDMLDYCYGSNYQKKDFDKSIVGNYRLEFIPKVSPIEESTISLEKLTKKNESLQESLTAQRKAQEESYTPKPFGISEFKTRKIYIDTMLAEAGWIEGQNWLNEVELKGMPNKAGKGYADYVLYDDAHLPLAVIEAKKACKDVAVGRQQAKLYADILENKYGRRPVIFLSNGFETRIIDNQYPERQVSSIYSKRDLEKLFNLQKVRQPLTNIVVDDKIAGRYYQKAAIQAVCESFSKENRRKALLVMATGSGKTRTAVGLVKVLLNAGWIKHVLFLADRDALVTQAKRSFVNLLPDLSVTNLVEDKKNYNARCVFSTYATMMNVIDTATDDEKQKLYTAGHFDLIIVDEAHRSIYNKYRNIFTYFDAPLVGLTATPKDDIDKNTYSIFNLEDGVPTYGYDLAQAVDDGYLVPYKSIETHLKFMEKGINYDDLSDQEKEEYEETFTDEDGELPKKIESGKLNKWLFNKDTIRKVLNILMSQGLKINYGERIGKTIIFAKNHRHAEEILKVFNEEYPQFCKNGHGQPYATVIDNYTNYSQSAIDEFSDPNKLPQIAISVDMLDTGIDVPECLNLVFFKKVMSKAKFFQMIGRGTRLCPNLLDGKDKKEFYIFDFGDNFQFFRMEKGHEAGVQETLQSALFNLKMELVRKLQEAPYQTEDFKQYRQFLIEDLSKKVKELNRKNFAVKQHLAYVDKFSQIDNYNNLTYEDIVNVQKELAPLILPDNDEPNALRFDALVYKMELAKMSQESYGRLKVDLCNKISKLSDLMTIPQVKAKAELIKGILEPEYVESTNVQDLEYIRQNIRDLIQYLPKKGVVYYTNFTDTILDSTIHDAELETDTLKNYKAKAEFYIKQHQSENLMCKIRDNEPLSSEDLRELEDILWQKLGSKEEYQKEIGDKTPGEFVRSIIGLDINAAKKAFSKYLDTVPLNKQQIYFINEIIEYIVKNGTLTDMHVLQESPFTNQGSISELFESDITIWLKVKTAIDEINSNAGVGAA</sequence>
<evidence type="ECO:0000259" key="2">
    <source>
        <dbReference type="PROSITE" id="PS51192"/>
    </source>
</evidence>
<dbReference type="REBASE" id="296645">
    <property type="entry name" value="Ljo10ORF6045P"/>
</dbReference>
<dbReference type="Gene3D" id="3.40.50.300">
    <property type="entry name" value="P-loop containing nucleotide triphosphate hydrolases"/>
    <property type="match status" value="2"/>
</dbReference>
<dbReference type="InterPro" id="IPR001650">
    <property type="entry name" value="Helicase_C-like"/>
</dbReference>
<organism evidence="3 4">
    <name type="scientific">Lactobacillus johnsonii</name>
    <dbReference type="NCBI Taxonomy" id="33959"/>
    <lineage>
        <taxon>Bacteria</taxon>
        <taxon>Bacillati</taxon>
        <taxon>Bacillota</taxon>
        <taxon>Bacilli</taxon>
        <taxon>Lactobacillales</taxon>
        <taxon>Lactobacillaceae</taxon>
        <taxon>Lactobacillus</taxon>
    </lineage>
</organism>
<protein>
    <submittedName>
        <fullName evidence="3">DUF4145 domain-containing protein</fullName>
    </submittedName>
</protein>
<dbReference type="Gene3D" id="3.90.1570.30">
    <property type="match status" value="1"/>
</dbReference>
<dbReference type="Pfam" id="PF08463">
    <property type="entry name" value="EcoEI_R_C"/>
    <property type="match status" value="1"/>
</dbReference>
<accession>A0A9W4EAP7</accession>
<evidence type="ECO:0000313" key="3">
    <source>
        <dbReference type="EMBL" id="AZZ67666.1"/>
    </source>
</evidence>
<dbReference type="InterPro" id="IPR013670">
    <property type="entry name" value="EcoEI_R_C_dom"/>
</dbReference>
<feature type="coiled-coil region" evidence="1">
    <location>
        <begin position="156"/>
        <end position="183"/>
    </location>
</feature>
<name>A0A9W4EAP7_LACJH</name>
<dbReference type="SUPFAM" id="SSF52540">
    <property type="entry name" value="P-loop containing nucleoside triphosphate hydrolases"/>
    <property type="match status" value="2"/>
</dbReference>
<proteinExistence type="predicted"/>
<dbReference type="CDD" id="cd18032">
    <property type="entry name" value="DEXHc_RE_I_III_res"/>
    <property type="match status" value="1"/>
</dbReference>